<accession>A0A7X5SCT0</accession>
<protein>
    <submittedName>
        <fullName evidence="5">ATP-binding cassette domain-containing protein</fullName>
    </submittedName>
</protein>
<evidence type="ECO:0000259" key="4">
    <source>
        <dbReference type="Pfam" id="PF00005"/>
    </source>
</evidence>
<keyword evidence="2" id="KW-0547">Nucleotide-binding</keyword>
<dbReference type="InterPro" id="IPR050763">
    <property type="entry name" value="ABC_transporter_ATP-binding"/>
</dbReference>
<comment type="caution">
    <text evidence="5">The sequence shown here is derived from an EMBL/GenBank/DDBJ whole genome shotgun (WGS) entry which is preliminary data.</text>
</comment>
<dbReference type="Proteomes" id="UP000471082">
    <property type="component" value="Unassembled WGS sequence"/>
</dbReference>
<feature type="non-terminal residue" evidence="5">
    <location>
        <position position="78"/>
    </location>
</feature>
<dbReference type="InterPro" id="IPR027417">
    <property type="entry name" value="P-loop_NTPase"/>
</dbReference>
<evidence type="ECO:0000256" key="3">
    <source>
        <dbReference type="ARBA" id="ARBA00022840"/>
    </source>
</evidence>
<evidence type="ECO:0000313" key="6">
    <source>
        <dbReference type="Proteomes" id="UP000471082"/>
    </source>
</evidence>
<dbReference type="AlphaFoldDB" id="A0A7X5SCT0"/>
<dbReference type="GO" id="GO:0016887">
    <property type="term" value="F:ATP hydrolysis activity"/>
    <property type="evidence" value="ECO:0007669"/>
    <property type="project" value="InterPro"/>
</dbReference>
<feature type="domain" description="ABC transporter" evidence="4">
    <location>
        <begin position="1"/>
        <end position="55"/>
    </location>
</feature>
<sequence>LLGPNGAGKSTLIGIISSLVNLSAGQVEVFGTDLVGQRSDAMRLIGLVPQEINFNLFEKPFDILVNYAGFYGMPRRDA</sequence>
<keyword evidence="3 5" id="KW-0067">ATP-binding</keyword>
<evidence type="ECO:0000256" key="2">
    <source>
        <dbReference type="ARBA" id="ARBA00022741"/>
    </source>
</evidence>
<reference evidence="5 6" key="1">
    <citation type="submission" date="2019-11" db="EMBL/GenBank/DDBJ databases">
        <title>Genome-resolved metagenomics to study the prevalence of co-infection and intraspecific heterogeneity among plant pathogen metapopulations.</title>
        <authorList>
            <person name="Newberry E."/>
            <person name="Bhandari R."/>
            <person name="Kemble J."/>
            <person name="Sikora E."/>
            <person name="Potnis N."/>
        </authorList>
    </citation>
    <scope>NUCLEOTIDE SEQUENCE [LARGE SCALE GENOMIC DNA]</scope>
    <source>
        <strain evidence="5">Xp_Tom_Tuscaloosa_18b</strain>
    </source>
</reference>
<evidence type="ECO:0000313" key="5">
    <source>
        <dbReference type="EMBL" id="NEL81633.1"/>
    </source>
</evidence>
<feature type="non-terminal residue" evidence="5">
    <location>
        <position position="1"/>
    </location>
</feature>
<dbReference type="PANTHER" id="PTHR42711:SF15">
    <property type="entry name" value="ABC-TYPE MULTIDRUG TRANSPORT SYSTEM, ATPASE COMPONENT"/>
    <property type="match status" value="1"/>
</dbReference>
<dbReference type="SUPFAM" id="SSF52540">
    <property type="entry name" value="P-loop containing nucleoside triphosphate hydrolases"/>
    <property type="match status" value="1"/>
</dbReference>
<organism evidence="5 6">
    <name type="scientific">Xanthomonas perforans</name>
    <dbReference type="NCBI Taxonomy" id="442694"/>
    <lineage>
        <taxon>Bacteria</taxon>
        <taxon>Pseudomonadati</taxon>
        <taxon>Pseudomonadota</taxon>
        <taxon>Gammaproteobacteria</taxon>
        <taxon>Lysobacterales</taxon>
        <taxon>Lysobacteraceae</taxon>
        <taxon>Xanthomonas</taxon>
    </lineage>
</organism>
<keyword evidence="1" id="KW-0813">Transport</keyword>
<name>A0A7X5SCT0_XANPE</name>
<dbReference type="GO" id="GO:0005524">
    <property type="term" value="F:ATP binding"/>
    <property type="evidence" value="ECO:0007669"/>
    <property type="project" value="UniProtKB-KW"/>
</dbReference>
<dbReference type="EMBL" id="JAAGYU010002799">
    <property type="protein sequence ID" value="NEL81633.1"/>
    <property type="molecule type" value="Genomic_DNA"/>
</dbReference>
<proteinExistence type="predicted"/>
<dbReference type="PANTHER" id="PTHR42711">
    <property type="entry name" value="ABC TRANSPORTER ATP-BINDING PROTEIN"/>
    <property type="match status" value="1"/>
</dbReference>
<evidence type="ECO:0000256" key="1">
    <source>
        <dbReference type="ARBA" id="ARBA00022448"/>
    </source>
</evidence>
<gene>
    <name evidence="5" type="ORF">G3W61_35795</name>
</gene>
<dbReference type="Gene3D" id="3.40.50.300">
    <property type="entry name" value="P-loop containing nucleotide triphosphate hydrolases"/>
    <property type="match status" value="1"/>
</dbReference>
<dbReference type="Pfam" id="PF00005">
    <property type="entry name" value="ABC_tran"/>
    <property type="match status" value="1"/>
</dbReference>
<dbReference type="InterPro" id="IPR003439">
    <property type="entry name" value="ABC_transporter-like_ATP-bd"/>
</dbReference>